<name>A0ABU2BK50_9MICC</name>
<dbReference type="Pfam" id="PF12680">
    <property type="entry name" value="SnoaL_2"/>
    <property type="match status" value="1"/>
</dbReference>
<dbReference type="EMBL" id="JAVDYI010000001">
    <property type="protein sequence ID" value="MDR7359007.1"/>
    <property type="molecule type" value="Genomic_DNA"/>
</dbReference>
<feature type="domain" description="SnoaL-like" evidence="1">
    <location>
        <begin position="8"/>
        <end position="107"/>
    </location>
</feature>
<gene>
    <name evidence="2" type="ORF">J2S64_002698</name>
</gene>
<dbReference type="InterPro" id="IPR037401">
    <property type="entry name" value="SnoaL-like"/>
</dbReference>
<evidence type="ECO:0000313" key="3">
    <source>
        <dbReference type="Proteomes" id="UP001183817"/>
    </source>
</evidence>
<evidence type="ECO:0000313" key="2">
    <source>
        <dbReference type="EMBL" id="MDR7359007.1"/>
    </source>
</evidence>
<reference evidence="2 3" key="1">
    <citation type="submission" date="2023-07" db="EMBL/GenBank/DDBJ databases">
        <title>Sequencing the genomes of 1000 actinobacteria strains.</title>
        <authorList>
            <person name="Klenk H.-P."/>
        </authorList>
    </citation>
    <scope>NUCLEOTIDE SEQUENCE [LARGE SCALE GENOMIC DNA]</scope>
    <source>
        <strain evidence="2 3">DSM 20167</strain>
    </source>
</reference>
<dbReference type="Gene3D" id="3.10.450.50">
    <property type="match status" value="1"/>
</dbReference>
<dbReference type="InterPro" id="IPR032710">
    <property type="entry name" value="NTF2-like_dom_sf"/>
</dbReference>
<dbReference type="Proteomes" id="UP001183817">
    <property type="component" value="Unassembled WGS sequence"/>
</dbReference>
<dbReference type="SUPFAM" id="SSF54427">
    <property type="entry name" value="NTF2-like"/>
    <property type="match status" value="1"/>
</dbReference>
<accession>A0ABU2BK50</accession>
<evidence type="ECO:0000259" key="1">
    <source>
        <dbReference type="Pfam" id="PF12680"/>
    </source>
</evidence>
<sequence length="121" mass="13647">MSANKDTVRKYIDGFNKSDHAQILSCLTEDIEWTVFGHFRLSGKDAYDGAIESPDFSGPPVLEIVRLVEEDDVVMAELSGEAHRANGATMRMTMAEVFVMRDALITERRAFVIELTENDYK</sequence>
<protein>
    <submittedName>
        <fullName evidence="2">Ketosteroid isomerase-like protein</fullName>
    </submittedName>
</protein>
<keyword evidence="3" id="KW-1185">Reference proteome</keyword>
<proteinExistence type="predicted"/>
<organism evidence="2 3">
    <name type="scientific">Paeniglutamicibacter sulfureus</name>
    <dbReference type="NCBI Taxonomy" id="43666"/>
    <lineage>
        <taxon>Bacteria</taxon>
        <taxon>Bacillati</taxon>
        <taxon>Actinomycetota</taxon>
        <taxon>Actinomycetes</taxon>
        <taxon>Micrococcales</taxon>
        <taxon>Micrococcaceae</taxon>
        <taxon>Paeniglutamicibacter</taxon>
    </lineage>
</organism>
<dbReference type="RefSeq" id="WP_302264214.1">
    <property type="nucleotide sequence ID" value="NZ_BAAAWO010000001.1"/>
</dbReference>
<comment type="caution">
    <text evidence="2">The sequence shown here is derived from an EMBL/GenBank/DDBJ whole genome shotgun (WGS) entry which is preliminary data.</text>
</comment>